<dbReference type="EMBL" id="LR031568">
    <property type="protein sequence ID" value="VDC58063.1"/>
    <property type="molecule type" value="Genomic_DNA"/>
</dbReference>
<reference evidence="1" key="1">
    <citation type="submission" date="2018-11" db="EMBL/GenBank/DDBJ databases">
        <authorList>
            <consortium name="Genoscope - CEA"/>
            <person name="William W."/>
        </authorList>
    </citation>
    <scope>NUCLEOTIDE SEQUENCE</scope>
</reference>
<sequence length="41" mass="5179">MWLLQGELCEWRRNQKFFLCGTRYTSYQFLIENNIKKDNKY</sequence>
<dbReference type="AlphaFoldDB" id="A0A3P5YA13"/>
<organism evidence="1">
    <name type="scientific">Brassica campestris</name>
    <name type="common">Field mustard</name>
    <dbReference type="NCBI Taxonomy" id="3711"/>
    <lineage>
        <taxon>Eukaryota</taxon>
        <taxon>Viridiplantae</taxon>
        <taxon>Streptophyta</taxon>
        <taxon>Embryophyta</taxon>
        <taxon>Tracheophyta</taxon>
        <taxon>Spermatophyta</taxon>
        <taxon>Magnoliopsida</taxon>
        <taxon>eudicotyledons</taxon>
        <taxon>Gunneridae</taxon>
        <taxon>Pentapetalae</taxon>
        <taxon>rosids</taxon>
        <taxon>malvids</taxon>
        <taxon>Brassicales</taxon>
        <taxon>Brassicaceae</taxon>
        <taxon>Brassiceae</taxon>
        <taxon>Brassica</taxon>
    </lineage>
</organism>
<protein>
    <submittedName>
        <fullName evidence="1">Uncharacterized protein</fullName>
    </submittedName>
</protein>
<proteinExistence type="predicted"/>
<gene>
    <name evidence="1" type="ORF">BRAA09T35674Z</name>
</gene>
<accession>A0A3P5YA13</accession>
<name>A0A3P5YA13_BRACM</name>
<evidence type="ECO:0000313" key="1">
    <source>
        <dbReference type="EMBL" id="VDC58063.1"/>
    </source>
</evidence>